<dbReference type="SUPFAM" id="SSF53448">
    <property type="entry name" value="Nucleotide-diphospho-sugar transferases"/>
    <property type="match status" value="1"/>
</dbReference>
<protein>
    <recommendedName>
        <fullName evidence="3">Nucleotide-diphospho-sugar transferase</fullName>
    </recommendedName>
</protein>
<dbReference type="InterPro" id="IPR029044">
    <property type="entry name" value="Nucleotide-diphossugar_trans"/>
</dbReference>
<gene>
    <name evidence="1" type="ORF">NDI54_06180</name>
</gene>
<dbReference type="Proteomes" id="UP001253439">
    <property type="component" value="Unassembled WGS sequence"/>
</dbReference>
<sequence>MVDNRCSTINETRYVYTVSSVQDLVNQAIISIKSLSNFVDPSDIIVFFTPPIKDKDVKSLKKLGVDVREIDHYASAMAKVPGGVPRYFADKLHLCSVRAKSVVFLDADTIVLDDPTEIITRADLRARPGNLNYSITEWDRIAVNQSVNLLEWMPNTGVLAFNNGSHQIIEQKWADALAFGSKTDKQWTEQHALAVAASELDVSKLSNKEHVMLWRDEYPFDGVVYHSGDKWQAKSTDSMFSKFYRYFNPFF</sequence>
<dbReference type="AlphaFoldDB" id="A0AAE4JG05"/>
<dbReference type="EMBL" id="JAMQOM010000002">
    <property type="protein sequence ID" value="MDS0220938.1"/>
    <property type="molecule type" value="Genomic_DNA"/>
</dbReference>
<dbReference type="Gene3D" id="3.90.550.10">
    <property type="entry name" value="Spore Coat Polysaccharide Biosynthesis Protein SpsA, Chain A"/>
    <property type="match status" value="1"/>
</dbReference>
<comment type="caution">
    <text evidence="1">The sequence shown here is derived from an EMBL/GenBank/DDBJ whole genome shotgun (WGS) entry which is preliminary data.</text>
</comment>
<evidence type="ECO:0000313" key="2">
    <source>
        <dbReference type="Proteomes" id="UP001253439"/>
    </source>
</evidence>
<dbReference type="RefSeq" id="WP_310895598.1">
    <property type="nucleotide sequence ID" value="NZ_JAMQOM010000002.1"/>
</dbReference>
<keyword evidence="2" id="KW-1185">Reference proteome</keyword>
<proteinExistence type="predicted"/>
<organism evidence="1 2">
    <name type="scientific">Haloarcula terrestris</name>
    <dbReference type="NCBI Taxonomy" id="2950533"/>
    <lineage>
        <taxon>Archaea</taxon>
        <taxon>Methanobacteriati</taxon>
        <taxon>Methanobacteriota</taxon>
        <taxon>Stenosarchaea group</taxon>
        <taxon>Halobacteria</taxon>
        <taxon>Halobacteriales</taxon>
        <taxon>Haloarculaceae</taxon>
        <taxon>Haloarcula</taxon>
    </lineage>
</organism>
<evidence type="ECO:0008006" key="3">
    <source>
        <dbReference type="Google" id="ProtNLM"/>
    </source>
</evidence>
<name>A0AAE4JG05_9EURY</name>
<evidence type="ECO:0000313" key="1">
    <source>
        <dbReference type="EMBL" id="MDS0220938.1"/>
    </source>
</evidence>
<reference evidence="1 2" key="1">
    <citation type="submission" date="2022-06" db="EMBL/GenBank/DDBJ databases">
        <title>Haloarcula sp. a new haloarchaeum isolate from saline soil.</title>
        <authorList>
            <person name="Strakova D."/>
            <person name="Galisteo C."/>
            <person name="Sanchez-Porro C."/>
            <person name="Ventosa A."/>
        </authorList>
    </citation>
    <scope>NUCLEOTIDE SEQUENCE [LARGE SCALE GENOMIC DNA]</scope>
    <source>
        <strain evidence="1 2">S1AR25-5A</strain>
    </source>
</reference>
<accession>A0AAE4JG05</accession>